<dbReference type="SUPFAM" id="SSF51735">
    <property type="entry name" value="NAD(P)-binding Rossmann-fold domains"/>
    <property type="match status" value="1"/>
</dbReference>
<accession>A0A0P7DUJ8</accession>
<dbReference type="STRING" id="570156.AOG27_14750"/>
<sequence length="271" mass="29007">MPKTILLTGATDGIGLETAKKLASLGHTLLLHGRSQQKLLQAKELIEALYSGAKIDTFLADLSELKQVVELTNQIKAKYSHIDVLINNAGVFKIANNLGEGGLDVRFLVNTIAPYILTKTLSALMNENSRIVNLSSAAQAPVSIAALKGLQALSDSSAYAQSKLALTMWTLQLAKQWADNTPSLVAVNPASFLGSKMVKEAYGSQGKNLAIGADILVKAALSDQFTGMTGRYFDNDIGAFSNPHPDAFDTAKNTTLIMAMDEVLTRLDVKI</sequence>
<proteinExistence type="inferred from homology"/>
<organism evidence="4 5">
    <name type="scientific">Pseudoalteromonas lipolytica</name>
    <dbReference type="NCBI Taxonomy" id="570156"/>
    <lineage>
        <taxon>Bacteria</taxon>
        <taxon>Pseudomonadati</taxon>
        <taxon>Pseudomonadota</taxon>
        <taxon>Gammaproteobacteria</taxon>
        <taxon>Alteromonadales</taxon>
        <taxon>Pseudoalteromonadaceae</taxon>
        <taxon>Pseudoalteromonas</taxon>
    </lineage>
</organism>
<evidence type="ECO:0000313" key="5">
    <source>
        <dbReference type="Proteomes" id="UP000050378"/>
    </source>
</evidence>
<dbReference type="EMBL" id="LJTC01000009">
    <property type="protein sequence ID" value="KPM82858.1"/>
    <property type="molecule type" value="Genomic_DNA"/>
</dbReference>
<comment type="similarity">
    <text evidence="1 3">Belongs to the short-chain dehydrogenases/reductases (SDR) family.</text>
</comment>
<dbReference type="PATRIC" id="fig|570156.3.peg.4036"/>
<gene>
    <name evidence="4" type="ORF">AOG27_14750</name>
</gene>
<evidence type="ECO:0000313" key="4">
    <source>
        <dbReference type="EMBL" id="KPM82858.1"/>
    </source>
</evidence>
<protein>
    <submittedName>
        <fullName evidence="4">Oxidoreductase</fullName>
    </submittedName>
</protein>
<comment type="caution">
    <text evidence="4">The sequence shown here is derived from an EMBL/GenBank/DDBJ whole genome shotgun (WGS) entry which is preliminary data.</text>
</comment>
<name>A0A0P7DUJ8_9GAMM</name>
<dbReference type="GO" id="GO:0016491">
    <property type="term" value="F:oxidoreductase activity"/>
    <property type="evidence" value="ECO:0007669"/>
    <property type="project" value="UniProtKB-KW"/>
</dbReference>
<dbReference type="PRINTS" id="PR00080">
    <property type="entry name" value="SDRFAMILY"/>
</dbReference>
<dbReference type="AlphaFoldDB" id="A0A0P7DUJ8"/>
<evidence type="ECO:0000256" key="1">
    <source>
        <dbReference type="ARBA" id="ARBA00006484"/>
    </source>
</evidence>
<dbReference type="PANTHER" id="PTHR24320:SF148">
    <property type="entry name" value="NAD(P)-BINDING ROSSMANN-FOLD SUPERFAMILY PROTEIN"/>
    <property type="match status" value="1"/>
</dbReference>
<dbReference type="Pfam" id="PF00106">
    <property type="entry name" value="adh_short"/>
    <property type="match status" value="1"/>
</dbReference>
<evidence type="ECO:0000256" key="2">
    <source>
        <dbReference type="ARBA" id="ARBA00023002"/>
    </source>
</evidence>
<dbReference type="PROSITE" id="PS00061">
    <property type="entry name" value="ADH_SHORT"/>
    <property type="match status" value="1"/>
</dbReference>
<dbReference type="OrthoDB" id="109589at2"/>
<dbReference type="InterPro" id="IPR036291">
    <property type="entry name" value="NAD(P)-bd_dom_sf"/>
</dbReference>
<dbReference type="RefSeq" id="WP_054553764.1">
    <property type="nucleotide sequence ID" value="NZ_LJTC01000009.1"/>
</dbReference>
<keyword evidence="2" id="KW-0560">Oxidoreductase</keyword>
<dbReference type="PRINTS" id="PR00081">
    <property type="entry name" value="GDHRDH"/>
</dbReference>
<dbReference type="Gene3D" id="3.40.50.720">
    <property type="entry name" value="NAD(P)-binding Rossmann-like Domain"/>
    <property type="match status" value="1"/>
</dbReference>
<dbReference type="PANTHER" id="PTHR24320">
    <property type="entry name" value="RETINOL DEHYDROGENASE"/>
    <property type="match status" value="1"/>
</dbReference>
<dbReference type="InterPro" id="IPR002347">
    <property type="entry name" value="SDR_fam"/>
</dbReference>
<dbReference type="Proteomes" id="UP000050378">
    <property type="component" value="Unassembled WGS sequence"/>
</dbReference>
<evidence type="ECO:0000256" key="3">
    <source>
        <dbReference type="RuleBase" id="RU000363"/>
    </source>
</evidence>
<dbReference type="InterPro" id="IPR020904">
    <property type="entry name" value="Sc_DH/Rdtase_CS"/>
</dbReference>
<reference evidence="4 5" key="1">
    <citation type="submission" date="2015-09" db="EMBL/GenBank/DDBJ databases">
        <title>Draft Genome Sequence of Pseudoalteromonas lipolytica UCD-48B.</title>
        <authorList>
            <person name="Krusor M."/>
            <person name="Coil D.A."/>
            <person name="Lang J.M."/>
            <person name="Eisen J.A."/>
            <person name="Alexiev A."/>
        </authorList>
    </citation>
    <scope>NUCLEOTIDE SEQUENCE [LARGE SCALE GENOMIC DNA]</scope>
    <source>
        <strain evidence="4 5">UCD-48B</strain>
    </source>
</reference>